<dbReference type="Proteomes" id="UP000623974">
    <property type="component" value="Unassembled WGS sequence"/>
</dbReference>
<name>A0A927D853_KLEPN</name>
<protein>
    <submittedName>
        <fullName evidence="1">Uncharacterized protein</fullName>
    </submittedName>
</protein>
<evidence type="ECO:0000313" key="3">
    <source>
        <dbReference type="EMBL" id="MBD3704376.1"/>
    </source>
</evidence>
<evidence type="ECO:0000313" key="1">
    <source>
        <dbReference type="EMBL" id="MBD3700940.1"/>
    </source>
</evidence>
<accession>A0A927D853</accession>
<sequence length="110" mass="12732">MENSISFMARDGVISLDTFLKTRKFKNGMGIIFLDRNVVSPVTSNSLKDKFSSLKHYRFSVILSAMEGKNKRLPTHEEYIEEYQKSSEKIGLAFGEDRVDREKIESFIMQ</sequence>
<proteinExistence type="predicted"/>
<evidence type="ECO:0000313" key="2">
    <source>
        <dbReference type="EMBL" id="MBD3702674.1"/>
    </source>
</evidence>
<dbReference type="EMBL" id="JACXTH010000001">
    <property type="protein sequence ID" value="MBD3704376.1"/>
    <property type="molecule type" value="Genomic_DNA"/>
</dbReference>
<evidence type="ECO:0000313" key="5">
    <source>
        <dbReference type="Proteomes" id="UP000631473"/>
    </source>
</evidence>
<dbReference type="EMBL" id="JACXSX010000001">
    <property type="protein sequence ID" value="MBD3744206.1"/>
    <property type="molecule type" value="Genomic_DNA"/>
</dbReference>
<dbReference type="EMBL" id="JACXTI010000002">
    <property type="protein sequence ID" value="MBD3700940.1"/>
    <property type="molecule type" value="Genomic_DNA"/>
</dbReference>
<comment type="caution">
    <text evidence="1">The sequence shown here is derived from an EMBL/GenBank/DDBJ whole genome shotgun (WGS) entry which is preliminary data.</text>
</comment>
<evidence type="ECO:0000313" key="4">
    <source>
        <dbReference type="EMBL" id="MBD3744206.1"/>
    </source>
</evidence>
<dbReference type="AlphaFoldDB" id="A0A927D853"/>
<dbReference type="Proteomes" id="UP000631473">
    <property type="component" value="Unassembled WGS sequence"/>
</dbReference>
<reference evidence="1" key="1">
    <citation type="submission" date="2020-07" db="EMBL/GenBank/DDBJ databases">
        <title>Clinical and genomic characterization of carbapenemase-producing Enterobacterales causing secondary infections during the COVID-19 crisis at a New York City hospital.</title>
        <authorList>
            <person name="Gomez-Simmonds A."/>
            <person name="Annavajhala M.K."/>
            <person name="Uhlemann A.-C."/>
        </authorList>
    </citation>
    <scope>NUCLEOTIDE SEQUENCE</scope>
    <source>
        <strain evidence="4">KP1828</strain>
        <strain evidence="2">NK1590</strain>
        <strain evidence="3">NK1596</strain>
        <strain evidence="1">NK1597</strain>
    </source>
</reference>
<dbReference type="Proteomes" id="UP000655796">
    <property type="component" value="Unassembled WGS sequence"/>
</dbReference>
<dbReference type="EMBL" id="JACXTD010000003">
    <property type="protein sequence ID" value="MBD3702674.1"/>
    <property type="molecule type" value="Genomic_DNA"/>
</dbReference>
<gene>
    <name evidence="4" type="ORF">IE980_22705</name>
    <name evidence="2" type="ORF">IE986_27380</name>
    <name evidence="3" type="ORF">IE990_12330</name>
    <name evidence="1" type="ORF">IE991_11835</name>
</gene>
<organism evidence="1 5">
    <name type="scientific">Klebsiella pneumoniae</name>
    <dbReference type="NCBI Taxonomy" id="573"/>
    <lineage>
        <taxon>Bacteria</taxon>
        <taxon>Pseudomonadati</taxon>
        <taxon>Pseudomonadota</taxon>
        <taxon>Gammaproteobacteria</taxon>
        <taxon>Enterobacterales</taxon>
        <taxon>Enterobacteriaceae</taxon>
        <taxon>Klebsiella/Raoultella group</taxon>
        <taxon>Klebsiella</taxon>
        <taxon>Klebsiella pneumoniae complex</taxon>
    </lineage>
</organism>
<dbReference type="Proteomes" id="UP000652007">
    <property type="component" value="Unassembled WGS sequence"/>
</dbReference>